<keyword evidence="4" id="KW-1185">Reference proteome</keyword>
<accession>A0A1D1VTI1</accession>
<dbReference type="InterPro" id="IPR044855">
    <property type="entry name" value="CoA-Trfase_III_dom3_sf"/>
</dbReference>
<name>A0A1D1VTI1_RAMVA</name>
<dbReference type="InterPro" id="IPR023606">
    <property type="entry name" value="CoA-Trfase_III_dom_1_sf"/>
</dbReference>
<evidence type="ECO:0000313" key="3">
    <source>
        <dbReference type="EMBL" id="GAV01869.1"/>
    </source>
</evidence>
<feature type="region of interest" description="Disordered" evidence="2">
    <location>
        <begin position="300"/>
        <end position="355"/>
    </location>
</feature>
<dbReference type="Gene3D" id="3.40.50.10540">
    <property type="entry name" value="Crotonobetainyl-coa:carnitine coa-transferase, domain 1"/>
    <property type="match status" value="1"/>
</dbReference>
<protein>
    <recommendedName>
        <fullName evidence="5">Alpha-methylacyl-CoA racemase</fullName>
    </recommendedName>
</protein>
<dbReference type="PANTHER" id="PTHR48228:SF5">
    <property type="entry name" value="ALPHA-METHYLACYL-COA RACEMASE"/>
    <property type="match status" value="1"/>
</dbReference>
<dbReference type="Proteomes" id="UP000186922">
    <property type="component" value="Unassembled WGS sequence"/>
</dbReference>
<dbReference type="OrthoDB" id="16747at2759"/>
<dbReference type="InterPro" id="IPR003673">
    <property type="entry name" value="CoA-Trfase_fam_III"/>
</dbReference>
<dbReference type="Gene3D" id="3.30.1540.10">
    <property type="entry name" value="formyl-coa transferase, domain 3"/>
    <property type="match status" value="1"/>
</dbReference>
<evidence type="ECO:0000256" key="2">
    <source>
        <dbReference type="SAM" id="MobiDB-lite"/>
    </source>
</evidence>
<comment type="similarity">
    <text evidence="1">Belongs to the CoA-transferase III family.</text>
</comment>
<proteinExistence type="inferred from homology"/>
<dbReference type="AlphaFoldDB" id="A0A1D1VTI1"/>
<dbReference type="EMBL" id="BDGG01000007">
    <property type="protein sequence ID" value="GAV01869.1"/>
    <property type="molecule type" value="Genomic_DNA"/>
</dbReference>
<gene>
    <name evidence="3" type="primary">RvY_12510</name>
    <name evidence="3" type="synonym">RvY_12510.1</name>
    <name evidence="3" type="ORF">RvY_12510-1</name>
</gene>
<comment type="caution">
    <text evidence="3">The sequence shown here is derived from an EMBL/GenBank/DDBJ whole genome shotgun (WGS) entry which is preliminary data.</text>
</comment>
<dbReference type="STRING" id="947166.A0A1D1VTI1"/>
<organism evidence="3 4">
    <name type="scientific">Ramazzottius varieornatus</name>
    <name type="common">Water bear</name>
    <name type="synonym">Tardigrade</name>
    <dbReference type="NCBI Taxonomy" id="947166"/>
    <lineage>
        <taxon>Eukaryota</taxon>
        <taxon>Metazoa</taxon>
        <taxon>Ecdysozoa</taxon>
        <taxon>Tardigrada</taxon>
        <taxon>Eutardigrada</taxon>
        <taxon>Parachela</taxon>
        <taxon>Hypsibioidea</taxon>
        <taxon>Ramazzottiidae</taxon>
        <taxon>Ramazzottius</taxon>
    </lineage>
</organism>
<evidence type="ECO:0008006" key="5">
    <source>
        <dbReference type="Google" id="ProtNLM"/>
    </source>
</evidence>
<reference evidence="3 4" key="1">
    <citation type="journal article" date="2016" name="Nat. Commun.">
        <title>Extremotolerant tardigrade genome and improved radiotolerance of human cultured cells by tardigrade-unique protein.</title>
        <authorList>
            <person name="Hashimoto T."/>
            <person name="Horikawa D.D."/>
            <person name="Saito Y."/>
            <person name="Kuwahara H."/>
            <person name="Kozuka-Hata H."/>
            <person name="Shin-I T."/>
            <person name="Minakuchi Y."/>
            <person name="Ohishi K."/>
            <person name="Motoyama A."/>
            <person name="Aizu T."/>
            <person name="Enomoto A."/>
            <person name="Kondo K."/>
            <person name="Tanaka S."/>
            <person name="Hara Y."/>
            <person name="Koshikawa S."/>
            <person name="Sagara H."/>
            <person name="Miura T."/>
            <person name="Yokobori S."/>
            <person name="Miyagawa K."/>
            <person name="Suzuki Y."/>
            <person name="Kubo T."/>
            <person name="Oyama M."/>
            <person name="Kohara Y."/>
            <person name="Fujiyama A."/>
            <person name="Arakawa K."/>
            <person name="Katayama T."/>
            <person name="Toyoda A."/>
            <person name="Kunieda T."/>
        </authorList>
    </citation>
    <scope>NUCLEOTIDE SEQUENCE [LARGE SCALE GENOMIC DNA]</scope>
    <source>
        <strain evidence="3 4">YOKOZUNA-1</strain>
    </source>
</reference>
<sequence>MPLRGLQVLELAGLAPAPFCGMVLSDFGASVIRMDRLKTKTFHIDRLNRGKKALAVDYTRADGRNVFLDLCRNSDVLIDPFRPGVMEAHQLGPKDIQAVNERLIYARLSGYGQEGPMSAKAGHDINFLSLSGVLSKLGPDEHSRPRPPLNLLADFGGGGLLCAFGILAAVIGRISTAKGQVVDANITDGTAYLSSWLWRAQDLPVWGVGRGTSWFDGGLPWYDTYECKDGKYVAVGCLERPFFDQLLTGLDIAGKYDQSTNEEGLRAELEIIFRRRTRDEWAKHFEAFDACVTPVLTLDEAPNHPHHQSRQCFRSNEDEVLEPLPSPRLSNAEGGTTLDGQKNVKSAVPKSHGQHTEDILRGLGYDMQKINSLRHNNVIGTA</sequence>
<evidence type="ECO:0000256" key="1">
    <source>
        <dbReference type="ARBA" id="ARBA00008383"/>
    </source>
</evidence>
<dbReference type="Pfam" id="PF02515">
    <property type="entry name" value="CoA_transf_3"/>
    <property type="match status" value="1"/>
</dbReference>
<dbReference type="PANTHER" id="PTHR48228">
    <property type="entry name" value="SUCCINYL-COA--D-CITRAMALATE COA-TRANSFERASE"/>
    <property type="match status" value="1"/>
</dbReference>
<dbReference type="InterPro" id="IPR050509">
    <property type="entry name" value="CoA-transferase_III"/>
</dbReference>
<dbReference type="SUPFAM" id="SSF89796">
    <property type="entry name" value="CoA-transferase family III (CaiB/BaiF)"/>
    <property type="match status" value="1"/>
</dbReference>
<dbReference type="GO" id="GO:0003824">
    <property type="term" value="F:catalytic activity"/>
    <property type="evidence" value="ECO:0007669"/>
    <property type="project" value="InterPro"/>
</dbReference>
<evidence type="ECO:0000313" key="4">
    <source>
        <dbReference type="Proteomes" id="UP000186922"/>
    </source>
</evidence>